<organism evidence="1 2">
    <name type="scientific">Pleurodeles waltl</name>
    <name type="common">Iberian ribbed newt</name>
    <dbReference type="NCBI Taxonomy" id="8319"/>
    <lineage>
        <taxon>Eukaryota</taxon>
        <taxon>Metazoa</taxon>
        <taxon>Chordata</taxon>
        <taxon>Craniata</taxon>
        <taxon>Vertebrata</taxon>
        <taxon>Euteleostomi</taxon>
        <taxon>Amphibia</taxon>
        <taxon>Batrachia</taxon>
        <taxon>Caudata</taxon>
        <taxon>Salamandroidea</taxon>
        <taxon>Salamandridae</taxon>
        <taxon>Pleurodelinae</taxon>
        <taxon>Pleurodeles</taxon>
    </lineage>
</organism>
<protein>
    <submittedName>
        <fullName evidence="1">Uncharacterized protein</fullName>
    </submittedName>
</protein>
<comment type="caution">
    <text evidence="1">The sequence shown here is derived from an EMBL/GenBank/DDBJ whole genome shotgun (WGS) entry which is preliminary data.</text>
</comment>
<sequence>MELAEQTPVTFYIVAIQFADEVMESVEEQPSTIVVKQEQGDEQLISELEPETRVEWMGMNYQECADEIKSSLSTSENRKEVRSLILVNIVERVSAGQQILLHINEYIREQNLIHVLNVVRDLVNHLV</sequence>
<dbReference type="Proteomes" id="UP001066276">
    <property type="component" value="Chromosome 6"/>
</dbReference>
<keyword evidence="2" id="KW-1185">Reference proteome</keyword>
<evidence type="ECO:0000313" key="1">
    <source>
        <dbReference type="EMBL" id="KAJ1136957.1"/>
    </source>
</evidence>
<reference evidence="1" key="1">
    <citation type="journal article" date="2022" name="bioRxiv">
        <title>Sequencing and chromosome-scale assembly of the giantPleurodeles waltlgenome.</title>
        <authorList>
            <person name="Brown T."/>
            <person name="Elewa A."/>
            <person name="Iarovenko S."/>
            <person name="Subramanian E."/>
            <person name="Araus A.J."/>
            <person name="Petzold A."/>
            <person name="Susuki M."/>
            <person name="Suzuki K.-i.T."/>
            <person name="Hayashi T."/>
            <person name="Toyoda A."/>
            <person name="Oliveira C."/>
            <person name="Osipova E."/>
            <person name="Leigh N.D."/>
            <person name="Simon A."/>
            <person name="Yun M.H."/>
        </authorList>
    </citation>
    <scope>NUCLEOTIDE SEQUENCE</scope>
    <source>
        <strain evidence="1">20211129_DDA</strain>
        <tissue evidence="1">Liver</tissue>
    </source>
</reference>
<proteinExistence type="predicted"/>
<dbReference type="EMBL" id="JANPWB010000010">
    <property type="protein sequence ID" value="KAJ1136957.1"/>
    <property type="molecule type" value="Genomic_DNA"/>
</dbReference>
<evidence type="ECO:0000313" key="2">
    <source>
        <dbReference type="Proteomes" id="UP001066276"/>
    </source>
</evidence>
<name>A0AAV7QBJ1_PLEWA</name>
<accession>A0AAV7QBJ1</accession>
<dbReference type="AlphaFoldDB" id="A0AAV7QBJ1"/>
<gene>
    <name evidence="1" type="ORF">NDU88_003370</name>
</gene>